<dbReference type="GO" id="GO:0005576">
    <property type="term" value="C:extracellular region"/>
    <property type="evidence" value="ECO:0007669"/>
    <property type="project" value="UniProtKB-SubCell"/>
</dbReference>
<dbReference type="InterPro" id="IPR001820">
    <property type="entry name" value="TIMP"/>
</dbReference>
<evidence type="ECO:0000256" key="5">
    <source>
        <dbReference type="PIRSR" id="PIRSR601820-3"/>
    </source>
</evidence>
<keyword evidence="6" id="KW-0732">Signal</keyword>
<dbReference type="Gene3D" id="2.40.50.120">
    <property type="match status" value="1"/>
</dbReference>
<evidence type="ECO:0000256" key="3">
    <source>
        <dbReference type="ARBA" id="ARBA00023157"/>
    </source>
</evidence>
<proteinExistence type="predicted"/>
<dbReference type="InterPro" id="IPR008993">
    <property type="entry name" value="TIMP-like_OB-fold"/>
</dbReference>
<feature type="disulfide bond" evidence="5">
    <location>
        <begin position="28"/>
        <end position="101"/>
    </location>
</feature>
<protein>
    <recommendedName>
        <fullName evidence="7">NTR domain-containing protein</fullName>
    </recommendedName>
</protein>
<feature type="chain" id="PRO_5044852186" description="NTR domain-containing protein" evidence="6">
    <location>
        <begin position="28"/>
        <end position="153"/>
    </location>
</feature>
<dbReference type="PANTHER" id="PTHR11844">
    <property type="entry name" value="METALLOPROTEASE INHIBITOR"/>
    <property type="match status" value="1"/>
</dbReference>
<dbReference type="PROSITE" id="PS51257">
    <property type="entry name" value="PROKAR_LIPOPROTEIN"/>
    <property type="match status" value="1"/>
</dbReference>
<keyword evidence="2" id="KW-0964">Secreted</keyword>
<dbReference type="EMBL" id="JBJQND010000014">
    <property type="protein sequence ID" value="KAL3854647.1"/>
    <property type="molecule type" value="Genomic_DNA"/>
</dbReference>
<evidence type="ECO:0000256" key="1">
    <source>
        <dbReference type="ARBA" id="ARBA00004613"/>
    </source>
</evidence>
<evidence type="ECO:0000313" key="8">
    <source>
        <dbReference type="EMBL" id="KAL3854647.1"/>
    </source>
</evidence>
<dbReference type="PROSITE" id="PS50189">
    <property type="entry name" value="NTR"/>
    <property type="match status" value="1"/>
</dbReference>
<feature type="disulfide bond" evidence="5">
    <location>
        <begin position="30"/>
        <end position="127"/>
    </location>
</feature>
<evidence type="ECO:0000256" key="6">
    <source>
        <dbReference type="SAM" id="SignalP"/>
    </source>
</evidence>
<evidence type="ECO:0000259" key="7">
    <source>
        <dbReference type="PROSITE" id="PS50189"/>
    </source>
</evidence>
<keyword evidence="3 5" id="KW-1015">Disulfide bond</keyword>
<comment type="subcellular location">
    <subcellularLocation>
        <location evidence="1">Secreted</location>
    </subcellularLocation>
</comment>
<dbReference type="Pfam" id="PF00965">
    <property type="entry name" value="TIMP"/>
    <property type="match status" value="1"/>
</dbReference>
<keyword evidence="9" id="KW-1185">Reference proteome</keyword>
<accession>A0ABD3V286</accession>
<comment type="caution">
    <text evidence="8">The sequence shown here is derived from an EMBL/GenBank/DDBJ whole genome shotgun (WGS) entry which is preliminary data.</text>
</comment>
<reference evidence="8 9" key="1">
    <citation type="submission" date="2024-11" db="EMBL/GenBank/DDBJ databases">
        <title>Chromosome-level genome assembly of the freshwater bivalve Anodonta woodiana.</title>
        <authorList>
            <person name="Chen X."/>
        </authorList>
    </citation>
    <scope>NUCLEOTIDE SEQUENCE [LARGE SCALE GENOMIC DNA]</scope>
    <source>
        <strain evidence="8">MN2024</strain>
        <tissue evidence="8">Gills</tissue>
    </source>
</reference>
<organism evidence="8 9">
    <name type="scientific">Sinanodonta woodiana</name>
    <name type="common">Chinese pond mussel</name>
    <name type="synonym">Anodonta woodiana</name>
    <dbReference type="NCBI Taxonomy" id="1069815"/>
    <lineage>
        <taxon>Eukaryota</taxon>
        <taxon>Metazoa</taxon>
        <taxon>Spiralia</taxon>
        <taxon>Lophotrochozoa</taxon>
        <taxon>Mollusca</taxon>
        <taxon>Bivalvia</taxon>
        <taxon>Autobranchia</taxon>
        <taxon>Heteroconchia</taxon>
        <taxon>Palaeoheterodonta</taxon>
        <taxon>Unionida</taxon>
        <taxon>Unionoidea</taxon>
        <taxon>Unionidae</taxon>
        <taxon>Unioninae</taxon>
        <taxon>Sinanodonta</taxon>
    </lineage>
</organism>
<dbReference type="SMART" id="SM00206">
    <property type="entry name" value="NTR"/>
    <property type="match status" value="1"/>
</dbReference>
<dbReference type="Proteomes" id="UP001634394">
    <property type="component" value="Unassembled WGS sequence"/>
</dbReference>
<feature type="domain" description="NTR" evidence="7">
    <location>
        <begin position="28"/>
        <end position="152"/>
    </location>
</feature>
<dbReference type="AlphaFoldDB" id="A0ABD3V286"/>
<dbReference type="PANTHER" id="PTHR11844:SF25">
    <property type="entry name" value="NTR DOMAIN-CONTAINING PROTEIN"/>
    <property type="match status" value="1"/>
</dbReference>
<evidence type="ECO:0000256" key="2">
    <source>
        <dbReference type="ARBA" id="ARBA00022525"/>
    </source>
</evidence>
<dbReference type="InterPro" id="IPR001134">
    <property type="entry name" value="Netrin_domain"/>
</dbReference>
<sequence>MLLRYTVHAAVGVSCLLLMVAHQPVKACTCSEVTDEEHFCMAKSIVKLTVVRVTYVHKRTESSSSSYIVHCVRIDKDFKSMKSIAAKTILYLRTPRSSSLCGLRLTVGRQYLVSASMEGGYLHANACSWVKKWASVNQKEMDLLNGVVKPECA</sequence>
<keyword evidence="4" id="KW-0862">Zinc</keyword>
<gene>
    <name evidence="8" type="ORF">ACJMK2_013908</name>
</gene>
<feature type="binding site" evidence="4">
    <location>
        <position position="28"/>
    </location>
    <ligand>
        <name>Zn(2+)</name>
        <dbReference type="ChEBI" id="CHEBI:29105"/>
        <note>ligand shared with metalloproteinase partner</note>
    </ligand>
</feature>
<evidence type="ECO:0000256" key="4">
    <source>
        <dbReference type="PIRSR" id="PIRSR601820-1"/>
    </source>
</evidence>
<dbReference type="SUPFAM" id="SSF50242">
    <property type="entry name" value="TIMP-like"/>
    <property type="match status" value="1"/>
</dbReference>
<keyword evidence="4" id="KW-0479">Metal-binding</keyword>
<feature type="signal peptide" evidence="6">
    <location>
        <begin position="1"/>
        <end position="27"/>
    </location>
</feature>
<name>A0ABD3V286_SINWO</name>
<evidence type="ECO:0000313" key="9">
    <source>
        <dbReference type="Proteomes" id="UP001634394"/>
    </source>
</evidence>